<sequence>MSTLILVPLVLWAAGSSSDGEGGTSDGAGSSEAPSAGPSTVPGANPSWIGTGDPANGTVRGRLRNAATGLCIGIVGKKPVKGAETQLAPCTSKSAQQWSYEADGLLRDVADPDLCLDSHLGYSVQLAPCSGESQPGTKNMRYDFTLQGTLVPRWNQDLALAPASAKGEAALVLKLRKDEPAQRWTLDTSSPSLQLEVVNWDSTRASTAPAAPAPSQPSKPPSPTATHKPSVTPSTPWPTPSSTSPAYDYCYYPYYYCPGDGQYGYGSGYGYGYGYGYGGYGYGGGQGGHR</sequence>
<feature type="compositionally biased region" description="Low complexity" evidence="1">
    <location>
        <begin position="27"/>
        <end position="39"/>
    </location>
</feature>
<feature type="compositionally biased region" description="Pro residues" evidence="1">
    <location>
        <begin position="211"/>
        <end position="223"/>
    </location>
</feature>
<organism evidence="3">
    <name type="scientific">Streptomyces sp. R41</name>
    <dbReference type="NCBI Taxonomy" id="3238632"/>
    <lineage>
        <taxon>Bacteria</taxon>
        <taxon>Bacillati</taxon>
        <taxon>Actinomycetota</taxon>
        <taxon>Actinomycetes</taxon>
        <taxon>Kitasatosporales</taxon>
        <taxon>Streptomycetaceae</taxon>
        <taxon>Streptomyces</taxon>
    </lineage>
</organism>
<proteinExistence type="predicted"/>
<feature type="region of interest" description="Disordered" evidence="1">
    <location>
        <begin position="204"/>
        <end position="241"/>
    </location>
</feature>
<evidence type="ECO:0000313" key="3">
    <source>
        <dbReference type="EMBL" id="XDQ57917.1"/>
    </source>
</evidence>
<gene>
    <name evidence="3" type="ORF">AB5J53_42850</name>
</gene>
<dbReference type="InterPro" id="IPR035992">
    <property type="entry name" value="Ricin_B-like_lectins"/>
</dbReference>
<accession>A0AB39RRQ6</accession>
<dbReference type="AlphaFoldDB" id="A0AB39RRQ6"/>
<dbReference type="Gene3D" id="2.80.10.50">
    <property type="match status" value="1"/>
</dbReference>
<dbReference type="Pfam" id="PF00652">
    <property type="entry name" value="Ricin_B_lectin"/>
    <property type="match status" value="1"/>
</dbReference>
<feature type="domain" description="Ricin B lectin" evidence="2">
    <location>
        <begin position="57"/>
        <end position="187"/>
    </location>
</feature>
<feature type="compositionally biased region" description="Low complexity" evidence="1">
    <location>
        <begin position="224"/>
        <end position="241"/>
    </location>
</feature>
<name>A0AB39RRQ6_9ACTN</name>
<evidence type="ECO:0000256" key="1">
    <source>
        <dbReference type="SAM" id="MobiDB-lite"/>
    </source>
</evidence>
<dbReference type="SUPFAM" id="SSF50370">
    <property type="entry name" value="Ricin B-like lectins"/>
    <property type="match status" value="1"/>
</dbReference>
<dbReference type="EMBL" id="CP163443">
    <property type="protein sequence ID" value="XDQ57917.1"/>
    <property type="molecule type" value="Genomic_DNA"/>
</dbReference>
<protein>
    <submittedName>
        <fullName evidence="3">Ricin-type beta-trefoil lectin domain protein</fullName>
    </submittedName>
</protein>
<dbReference type="PROSITE" id="PS50231">
    <property type="entry name" value="RICIN_B_LECTIN"/>
    <property type="match status" value="1"/>
</dbReference>
<dbReference type="RefSeq" id="WP_369250978.1">
    <property type="nucleotide sequence ID" value="NZ_CP163443.1"/>
</dbReference>
<dbReference type="InterPro" id="IPR000772">
    <property type="entry name" value="Ricin_B_lectin"/>
</dbReference>
<evidence type="ECO:0000259" key="2">
    <source>
        <dbReference type="SMART" id="SM00458"/>
    </source>
</evidence>
<dbReference type="SMART" id="SM00458">
    <property type="entry name" value="RICIN"/>
    <property type="match status" value="1"/>
</dbReference>
<feature type="region of interest" description="Disordered" evidence="1">
    <location>
        <begin position="16"/>
        <end position="57"/>
    </location>
</feature>
<reference evidence="3" key="1">
    <citation type="submission" date="2024-07" db="EMBL/GenBank/DDBJ databases">
        <authorList>
            <person name="Yu S.T."/>
        </authorList>
    </citation>
    <scope>NUCLEOTIDE SEQUENCE</scope>
    <source>
        <strain evidence="3">R41</strain>
    </source>
</reference>